<gene>
    <name evidence="2" type="ORF">CUT44_30015</name>
</gene>
<keyword evidence="3" id="KW-1185">Reference proteome</keyword>
<name>A0A2M8LR74_9ACTN</name>
<feature type="region of interest" description="Disordered" evidence="1">
    <location>
        <begin position="117"/>
        <end position="157"/>
    </location>
</feature>
<dbReference type="AlphaFoldDB" id="A0A2M8LR74"/>
<reference evidence="2 3" key="1">
    <citation type="submission" date="2017-11" db="EMBL/GenBank/DDBJ databases">
        <title>Streptomyces carmine sp. nov., a novel actinomycete isolated from Sophora alopecuroides in Xinjiang, China.</title>
        <authorList>
            <person name="Wang Y."/>
            <person name="Luo X."/>
            <person name="Wan C."/>
            <person name="Zhang L."/>
        </authorList>
    </citation>
    <scope>NUCLEOTIDE SEQUENCE [LARGE SCALE GENOMIC DNA]</scope>
    <source>
        <strain evidence="2 3">TRM SA0054</strain>
    </source>
</reference>
<dbReference type="Proteomes" id="UP000230407">
    <property type="component" value="Unassembled WGS sequence"/>
</dbReference>
<proteinExistence type="predicted"/>
<dbReference type="EMBL" id="PGGW01000069">
    <property type="protein sequence ID" value="PJE94458.1"/>
    <property type="molecule type" value="Genomic_DNA"/>
</dbReference>
<evidence type="ECO:0000313" key="3">
    <source>
        <dbReference type="Proteomes" id="UP000230407"/>
    </source>
</evidence>
<sequence length="157" mass="16776">MTEGRTVRFADEWTTTGTDAAAGMRLNGWQGGHGTSKAGALPDLDINTTELRGLSGKAGTLHGRMTTALTNLGQAHSGLTAATEGFACTAALGKVRGSWEGRLRDVRDECERLKTAFTGAADAHDGNEDDTKKEMSSLSSKRPWHEDRPKSPIENFS</sequence>
<protein>
    <recommendedName>
        <fullName evidence="4">WXG100 family type VII secretion target</fullName>
    </recommendedName>
</protein>
<evidence type="ECO:0008006" key="4">
    <source>
        <dbReference type="Google" id="ProtNLM"/>
    </source>
</evidence>
<evidence type="ECO:0000256" key="1">
    <source>
        <dbReference type="SAM" id="MobiDB-lite"/>
    </source>
</evidence>
<evidence type="ECO:0000313" key="2">
    <source>
        <dbReference type="EMBL" id="PJE94458.1"/>
    </source>
</evidence>
<organism evidence="2 3">
    <name type="scientific">Streptomyces carminius</name>
    <dbReference type="NCBI Taxonomy" id="2665496"/>
    <lineage>
        <taxon>Bacteria</taxon>
        <taxon>Bacillati</taxon>
        <taxon>Actinomycetota</taxon>
        <taxon>Actinomycetes</taxon>
        <taxon>Kitasatosporales</taxon>
        <taxon>Streptomycetaceae</taxon>
        <taxon>Streptomyces</taxon>
    </lineage>
</organism>
<accession>A0A2M8LR74</accession>
<comment type="caution">
    <text evidence="2">The sequence shown here is derived from an EMBL/GenBank/DDBJ whole genome shotgun (WGS) entry which is preliminary data.</text>
</comment>
<feature type="compositionally biased region" description="Basic and acidic residues" evidence="1">
    <location>
        <begin position="122"/>
        <end position="135"/>
    </location>
</feature>